<dbReference type="Proteomes" id="UP000028073">
    <property type="component" value="Unassembled WGS sequence"/>
</dbReference>
<keyword evidence="2 3" id="KW-0975">Bacterial flagellum</keyword>
<dbReference type="STRING" id="1137799.GZ78_20930"/>
<keyword evidence="7" id="KW-1185">Reference proteome</keyword>
<comment type="similarity">
    <text evidence="1">Belongs to the flagella basal body rod proteins family.</text>
</comment>
<dbReference type="RefSeq" id="WP_034839784.1">
    <property type="nucleotide sequence ID" value="NZ_JOKH01000005.1"/>
</dbReference>
<dbReference type="Pfam" id="PF00460">
    <property type="entry name" value="Flg_bb_rod"/>
    <property type="match status" value="1"/>
</dbReference>
<proteinExistence type="inferred from homology"/>
<name>A0A081ND25_9GAMM</name>
<dbReference type="NCBIfam" id="TIGR01395">
    <property type="entry name" value="FlgC"/>
    <property type="match status" value="1"/>
</dbReference>
<reference evidence="6 7" key="1">
    <citation type="submission" date="2014-06" db="EMBL/GenBank/DDBJ databases">
        <title>Whole Genome Sequences of Three Symbiotic Endozoicomonas Bacteria.</title>
        <authorList>
            <person name="Neave M.J."/>
            <person name="Apprill A."/>
            <person name="Voolstra C.R."/>
        </authorList>
    </citation>
    <scope>NUCLEOTIDE SEQUENCE [LARGE SCALE GENOMIC DNA]</scope>
    <source>
        <strain evidence="6 7">DSM 25634</strain>
    </source>
</reference>
<comment type="caution">
    <text evidence="6">The sequence shown here is derived from an EMBL/GenBank/DDBJ whole genome shotgun (WGS) entry which is preliminary data.</text>
</comment>
<dbReference type="InterPro" id="IPR001444">
    <property type="entry name" value="Flag_bb_rod_N"/>
</dbReference>
<dbReference type="InterPro" id="IPR010930">
    <property type="entry name" value="Flg_bb/hook_C_dom"/>
</dbReference>
<evidence type="ECO:0000256" key="3">
    <source>
        <dbReference type="RuleBase" id="RU362062"/>
    </source>
</evidence>
<dbReference type="Pfam" id="PF06429">
    <property type="entry name" value="Flg_bbr_C"/>
    <property type="match status" value="1"/>
</dbReference>
<comment type="subcellular location">
    <subcellularLocation>
        <location evidence="3">Bacterial flagellum basal body</location>
    </subcellularLocation>
</comment>
<dbReference type="eggNOG" id="COG1558">
    <property type="taxonomic scope" value="Bacteria"/>
</dbReference>
<dbReference type="GO" id="GO:0071973">
    <property type="term" value="P:bacterial-type flagellum-dependent cell motility"/>
    <property type="evidence" value="ECO:0007669"/>
    <property type="project" value="UniProtKB-UniRule"/>
</dbReference>
<evidence type="ECO:0000313" key="7">
    <source>
        <dbReference type="Proteomes" id="UP000028073"/>
    </source>
</evidence>
<dbReference type="AlphaFoldDB" id="A0A081ND25"/>
<evidence type="ECO:0000256" key="2">
    <source>
        <dbReference type="ARBA" id="ARBA00023143"/>
    </source>
</evidence>
<feature type="domain" description="Flagellar basal body rod protein N-terminal" evidence="4">
    <location>
        <begin position="12"/>
        <end position="33"/>
    </location>
</feature>
<evidence type="ECO:0000256" key="1">
    <source>
        <dbReference type="ARBA" id="ARBA00009677"/>
    </source>
</evidence>
<gene>
    <name evidence="6" type="ORF">GZ78_20930</name>
</gene>
<evidence type="ECO:0000259" key="5">
    <source>
        <dbReference type="Pfam" id="PF06429"/>
    </source>
</evidence>
<keyword evidence="6" id="KW-0969">Cilium</keyword>
<organism evidence="6 7">
    <name type="scientific">Endozoicomonas numazuensis</name>
    <dbReference type="NCBI Taxonomy" id="1137799"/>
    <lineage>
        <taxon>Bacteria</taxon>
        <taxon>Pseudomonadati</taxon>
        <taxon>Pseudomonadota</taxon>
        <taxon>Gammaproteobacteria</taxon>
        <taxon>Oceanospirillales</taxon>
        <taxon>Endozoicomonadaceae</taxon>
        <taxon>Endozoicomonas</taxon>
    </lineage>
</organism>
<keyword evidence="6" id="KW-0282">Flagellum</keyword>
<feature type="domain" description="Flagellar basal-body/hook protein C-terminal" evidence="5">
    <location>
        <begin position="96"/>
        <end position="139"/>
    </location>
</feature>
<dbReference type="OrthoDB" id="9794148at2"/>
<sequence>MSLENIYGIVSSSLTSQSIRLNAVASNIANASTAASSPDAVFKALKPVFRTVYDEVLTEGGGTAPVAKVEVDSVIRQASEAVRQYEPAHPLADDTGYVYYPSISVIEEMADMLSASRSFQTSMEVMTTAKQLQQRMLSLGA</sequence>
<comment type="subunit">
    <text evidence="3">The basal body constitutes a major portion of the flagellar organelle and consists of four rings (L,P,S, and M) mounted on a central rod. The rod consists of about 26 subunits of FlgG in the distal portion, and FlgB, FlgC and FlgF are thought to build up the proximal portion of the rod with about 6 subunits each.</text>
</comment>
<dbReference type="GO" id="GO:0030694">
    <property type="term" value="C:bacterial-type flagellum basal body, rod"/>
    <property type="evidence" value="ECO:0007669"/>
    <property type="project" value="UniProtKB-UniRule"/>
</dbReference>
<protein>
    <recommendedName>
        <fullName evidence="3">Flagellar basal-body rod protein FlgC</fullName>
    </recommendedName>
</protein>
<evidence type="ECO:0000259" key="4">
    <source>
        <dbReference type="Pfam" id="PF00460"/>
    </source>
</evidence>
<evidence type="ECO:0000313" key="6">
    <source>
        <dbReference type="EMBL" id="KEQ16348.1"/>
    </source>
</evidence>
<keyword evidence="6" id="KW-0966">Cell projection</keyword>
<accession>A0A081ND25</accession>
<dbReference type="InterPro" id="IPR006299">
    <property type="entry name" value="FlgC"/>
</dbReference>
<dbReference type="EMBL" id="JOKH01000005">
    <property type="protein sequence ID" value="KEQ16348.1"/>
    <property type="molecule type" value="Genomic_DNA"/>
</dbReference>